<organism evidence="1 2">
    <name type="scientific">Owenia fusiformis</name>
    <name type="common">Polychaete worm</name>
    <dbReference type="NCBI Taxonomy" id="6347"/>
    <lineage>
        <taxon>Eukaryota</taxon>
        <taxon>Metazoa</taxon>
        <taxon>Spiralia</taxon>
        <taxon>Lophotrochozoa</taxon>
        <taxon>Annelida</taxon>
        <taxon>Polychaeta</taxon>
        <taxon>Sedentaria</taxon>
        <taxon>Canalipalpata</taxon>
        <taxon>Sabellida</taxon>
        <taxon>Oweniida</taxon>
        <taxon>Oweniidae</taxon>
        <taxon>Owenia</taxon>
    </lineage>
</organism>
<dbReference type="AlphaFoldDB" id="A0A8S4NNM9"/>
<evidence type="ECO:0000313" key="1">
    <source>
        <dbReference type="EMBL" id="CAH1782358.1"/>
    </source>
</evidence>
<dbReference type="EMBL" id="CAIIXF020000004">
    <property type="protein sequence ID" value="CAH1782358.1"/>
    <property type="molecule type" value="Genomic_DNA"/>
</dbReference>
<evidence type="ECO:0000313" key="2">
    <source>
        <dbReference type="Proteomes" id="UP000749559"/>
    </source>
</evidence>
<reference evidence="1" key="1">
    <citation type="submission" date="2022-03" db="EMBL/GenBank/DDBJ databases">
        <authorList>
            <person name="Martin C."/>
        </authorList>
    </citation>
    <scope>NUCLEOTIDE SEQUENCE</scope>
</reference>
<evidence type="ECO:0008006" key="3">
    <source>
        <dbReference type="Google" id="ProtNLM"/>
    </source>
</evidence>
<keyword evidence="2" id="KW-1185">Reference proteome</keyword>
<proteinExistence type="predicted"/>
<gene>
    <name evidence="1" type="ORF">OFUS_LOCUS8816</name>
</gene>
<sequence>MNQTKVAALTEAVRKLYGDSAARKHVKVVVNRQLRNMGETILAHILGLPFIAAQSSCPHSFILIRPITCLNSLEEKGTLENKRRSGGQSRHIPPKSTAEKTLIALAKKDKYASTSKLCVEMKENEGIIVSKRTIRRHLYERNSPNSTFKLKGHNLSTSKLNLDRVLDMQMGYLEGLKHALERKKMKLDDLNYQEENSRNMDEFCVLNHFMAVNPMCARSTPCCLL</sequence>
<comment type="caution">
    <text evidence="1">The sequence shown here is derived from an EMBL/GenBank/DDBJ whole genome shotgun (WGS) entry which is preliminary data.</text>
</comment>
<name>A0A8S4NNM9_OWEFU</name>
<dbReference type="OrthoDB" id="10229290at2759"/>
<protein>
    <recommendedName>
        <fullName evidence="3">Transposase</fullName>
    </recommendedName>
</protein>
<dbReference type="Proteomes" id="UP000749559">
    <property type="component" value="Unassembled WGS sequence"/>
</dbReference>
<accession>A0A8S4NNM9</accession>